<dbReference type="InterPro" id="IPR002775">
    <property type="entry name" value="DNA/RNA-bd_Alba-like"/>
</dbReference>
<dbReference type="EMBL" id="CM007647">
    <property type="protein sequence ID" value="ONM03554.1"/>
    <property type="molecule type" value="Genomic_DNA"/>
</dbReference>
<dbReference type="PaxDb" id="4577-AC216253.3_FGP005"/>
<sequence>MMLDQGVSGFLLRLLEFKDKGSDEVVLKAMGRAINKIVMTVELIKISTGRGWDLKGQPVLLFYTSYPAGTEMLTNTAKLYKAALGNCFKTYHIGC</sequence>
<dbReference type="GO" id="GO:0003676">
    <property type="term" value="F:nucleic acid binding"/>
    <property type="evidence" value="ECO:0007669"/>
    <property type="project" value="InterPro"/>
</dbReference>
<dbReference type="Pfam" id="PF01918">
    <property type="entry name" value="Alba"/>
    <property type="match status" value="1"/>
</dbReference>
<dbReference type="InterPro" id="IPR036882">
    <property type="entry name" value="Alba-like_dom_sf"/>
</dbReference>
<gene>
    <name evidence="2" type="ORF">ZEAMMB73_Zm00001d031722</name>
</gene>
<organism evidence="2">
    <name type="scientific">Zea mays</name>
    <name type="common">Maize</name>
    <dbReference type="NCBI Taxonomy" id="4577"/>
    <lineage>
        <taxon>Eukaryota</taxon>
        <taxon>Viridiplantae</taxon>
        <taxon>Streptophyta</taxon>
        <taxon>Embryophyta</taxon>
        <taxon>Tracheophyta</taxon>
        <taxon>Spermatophyta</taxon>
        <taxon>Magnoliopsida</taxon>
        <taxon>Liliopsida</taxon>
        <taxon>Poales</taxon>
        <taxon>Poaceae</taxon>
        <taxon>PACMAD clade</taxon>
        <taxon>Panicoideae</taxon>
        <taxon>Andropogonodae</taxon>
        <taxon>Andropogoneae</taxon>
        <taxon>Tripsacinae</taxon>
        <taxon>Zea</taxon>
    </lineage>
</organism>
<dbReference type="SUPFAM" id="SSF82704">
    <property type="entry name" value="AlbA-like"/>
    <property type="match status" value="1"/>
</dbReference>
<proteinExistence type="predicted"/>
<protein>
    <recommendedName>
        <fullName evidence="1">DNA/RNA-binding protein Alba-like domain-containing protein</fullName>
    </recommendedName>
</protein>
<feature type="domain" description="DNA/RNA-binding protein Alba-like" evidence="1">
    <location>
        <begin position="12"/>
        <end position="45"/>
    </location>
</feature>
<name>A0A1D6KKX6_MAIZE</name>
<evidence type="ECO:0000313" key="2">
    <source>
        <dbReference type="EMBL" id="ONM03554.1"/>
    </source>
</evidence>
<accession>A0A1D6KKX6</accession>
<evidence type="ECO:0000259" key="1">
    <source>
        <dbReference type="Pfam" id="PF01918"/>
    </source>
</evidence>
<dbReference type="InParanoid" id="A0A1D6KKX6"/>
<dbReference type="AlphaFoldDB" id="A0A1D6KKX6"/>
<reference evidence="2" key="1">
    <citation type="submission" date="2015-12" db="EMBL/GenBank/DDBJ databases">
        <title>Update maize B73 reference genome by single molecule sequencing technologies.</title>
        <authorList>
            <consortium name="Maize Genome Sequencing Project"/>
            <person name="Ware D."/>
        </authorList>
    </citation>
    <scope>NUCLEOTIDE SEQUENCE [LARGE SCALE GENOMIC DNA]</scope>
    <source>
        <tissue evidence="2">Seedling</tissue>
    </source>
</reference>
<dbReference type="Gene3D" id="3.30.110.20">
    <property type="entry name" value="Alba-like domain"/>
    <property type="match status" value="1"/>
</dbReference>